<evidence type="ECO:0000256" key="3">
    <source>
        <dbReference type="SAM" id="MobiDB-lite"/>
    </source>
</evidence>
<reference evidence="5 6" key="1">
    <citation type="journal article" date="2017" name="G3 (Bethesda)">
        <title>The Physical Genome Mapping of Anopheles albimanus Corrected Scaffold Misassemblies and Identified Interarm Rearrangements in Genus Anopheles.</title>
        <authorList>
            <person name="Artemov G.N."/>
            <person name="Peery A.N."/>
            <person name="Jiang X."/>
            <person name="Tu Z."/>
            <person name="Stegniy V.N."/>
            <person name="Sharakhova M.V."/>
            <person name="Sharakhov I.V."/>
        </authorList>
    </citation>
    <scope>NUCLEOTIDE SEQUENCE [LARGE SCALE GENOMIC DNA]</scope>
    <source>
        <strain evidence="5 6">ALBI9_A</strain>
    </source>
</reference>
<evidence type="ECO:0000313" key="6">
    <source>
        <dbReference type="Proteomes" id="UP000069272"/>
    </source>
</evidence>
<dbReference type="Gene3D" id="1.10.30.10">
    <property type="entry name" value="High mobility group box domain"/>
    <property type="match status" value="2"/>
</dbReference>
<feature type="compositionally biased region" description="Low complexity" evidence="3">
    <location>
        <begin position="264"/>
        <end position="278"/>
    </location>
</feature>
<dbReference type="InterPro" id="IPR050342">
    <property type="entry name" value="HMGB"/>
</dbReference>
<dbReference type="PROSITE" id="PS50118">
    <property type="entry name" value="HMG_BOX_2"/>
    <property type="match status" value="2"/>
</dbReference>
<organism evidence="5 6">
    <name type="scientific">Anopheles albimanus</name>
    <name type="common">New world malaria mosquito</name>
    <dbReference type="NCBI Taxonomy" id="7167"/>
    <lineage>
        <taxon>Eukaryota</taxon>
        <taxon>Metazoa</taxon>
        <taxon>Ecdysozoa</taxon>
        <taxon>Arthropoda</taxon>
        <taxon>Hexapoda</taxon>
        <taxon>Insecta</taxon>
        <taxon>Pterygota</taxon>
        <taxon>Neoptera</taxon>
        <taxon>Endopterygota</taxon>
        <taxon>Diptera</taxon>
        <taxon>Nematocera</taxon>
        <taxon>Culicoidea</taxon>
        <taxon>Culicidae</taxon>
        <taxon>Anophelinae</taxon>
        <taxon>Anopheles</taxon>
    </lineage>
</organism>
<dbReference type="VEuPathDB" id="VectorBase:AALB20_033641"/>
<keyword evidence="2" id="KW-0175">Coiled coil</keyword>
<dbReference type="SUPFAM" id="SSF47095">
    <property type="entry name" value="HMG-box"/>
    <property type="match status" value="2"/>
</dbReference>
<feature type="domain" description="HMG box" evidence="4">
    <location>
        <begin position="55"/>
        <end position="123"/>
    </location>
</feature>
<feature type="region of interest" description="Disordered" evidence="3">
    <location>
        <begin position="242"/>
        <end position="278"/>
    </location>
</feature>
<evidence type="ECO:0000256" key="1">
    <source>
        <dbReference type="ARBA" id="ARBA00023125"/>
    </source>
</evidence>
<keyword evidence="1" id="KW-0238">DNA-binding</keyword>
<dbReference type="GO" id="GO:0005634">
    <property type="term" value="C:nucleus"/>
    <property type="evidence" value="ECO:0007669"/>
    <property type="project" value="UniProtKB-UniRule"/>
</dbReference>
<reference evidence="5" key="2">
    <citation type="submission" date="2022-08" db="UniProtKB">
        <authorList>
            <consortium name="EnsemblMetazoa"/>
        </authorList>
    </citation>
    <scope>IDENTIFICATION</scope>
    <source>
        <strain evidence="5">STECLA/ALBI9_A</strain>
    </source>
</reference>
<dbReference type="InterPro" id="IPR036910">
    <property type="entry name" value="HMG_box_dom_sf"/>
</dbReference>
<feature type="domain" description="HMG box" evidence="4">
    <location>
        <begin position="160"/>
        <end position="226"/>
    </location>
</feature>
<feature type="region of interest" description="Disordered" evidence="3">
    <location>
        <begin position="134"/>
        <end position="158"/>
    </location>
</feature>
<proteinExistence type="predicted"/>
<feature type="compositionally biased region" description="Basic residues" evidence="3">
    <location>
        <begin position="148"/>
        <end position="158"/>
    </location>
</feature>
<dbReference type="CDD" id="cd22012">
    <property type="entry name" value="HMG-box_ABF2_IXR1-like_rpt2"/>
    <property type="match status" value="1"/>
</dbReference>
<dbReference type="Pfam" id="PF00505">
    <property type="entry name" value="HMG_box"/>
    <property type="match status" value="2"/>
</dbReference>
<dbReference type="GO" id="GO:0006357">
    <property type="term" value="P:regulation of transcription by RNA polymerase II"/>
    <property type="evidence" value="ECO:0007669"/>
    <property type="project" value="TreeGrafter"/>
</dbReference>
<dbReference type="STRING" id="7167.A0A182F2P0"/>
<dbReference type="PANTHER" id="PTHR48112">
    <property type="entry name" value="HIGH MOBILITY GROUP PROTEIN DSP1"/>
    <property type="match status" value="1"/>
</dbReference>
<evidence type="ECO:0000259" key="4">
    <source>
        <dbReference type="PROSITE" id="PS50118"/>
    </source>
</evidence>
<keyword evidence="6" id="KW-1185">Reference proteome</keyword>
<dbReference type="Proteomes" id="UP000069272">
    <property type="component" value="Chromosome 2L"/>
</dbReference>
<sequence length="278" mass="31227">MQLNSLIKLFNVPRLLLSSRQNNLPLAAVATQSNGFHSTVPLENATAKAAAMQKPKRPVNAYIRYAQSIRADLAKANPSASQMDLAKLTSAKWQTLDQPSKARLEEEYKRELAVWLQQNAKYLSQLTDVQKEELKQDRQQKAEDKAKRDLKRTLKQLGRPKRPINGFLRFCAQFKPKSGVTQGEHKEQMRALGEKWRSMSASEKEQFNREADEAIARYQEEMKQWEDKMLAMDNGDLVRRKNALLSPAPTPSGGKARTTKKEQPGAASGRPAAGGARA</sequence>
<feature type="coiled-coil region" evidence="2">
    <location>
        <begin position="201"/>
        <end position="235"/>
    </location>
</feature>
<dbReference type="InterPro" id="IPR009071">
    <property type="entry name" value="HMG_box_dom"/>
</dbReference>
<dbReference type="GO" id="GO:0003677">
    <property type="term" value="F:DNA binding"/>
    <property type="evidence" value="ECO:0007669"/>
    <property type="project" value="UniProtKB-UniRule"/>
</dbReference>
<dbReference type="VEuPathDB" id="VectorBase:AALB000722"/>
<protein>
    <recommendedName>
        <fullName evidence="4">HMG box domain-containing protein</fullName>
    </recommendedName>
</protein>
<dbReference type="PANTHER" id="PTHR48112:SF22">
    <property type="entry name" value="MITOCHONDRIAL TRANSCRIPTION FACTOR A, ISOFORM B"/>
    <property type="match status" value="1"/>
</dbReference>
<evidence type="ECO:0000256" key="2">
    <source>
        <dbReference type="SAM" id="Coils"/>
    </source>
</evidence>
<dbReference type="AlphaFoldDB" id="A0A182F2P0"/>
<dbReference type="SMART" id="SM00398">
    <property type="entry name" value="HMG"/>
    <property type="match status" value="2"/>
</dbReference>
<evidence type="ECO:0000313" key="5">
    <source>
        <dbReference type="EnsemblMetazoa" id="AALB000722-PA"/>
    </source>
</evidence>
<dbReference type="EnsemblMetazoa" id="AALB000722-RA">
    <property type="protein sequence ID" value="AALB000722-PA"/>
    <property type="gene ID" value="AALB000722"/>
</dbReference>
<feature type="compositionally biased region" description="Basic and acidic residues" evidence="3">
    <location>
        <begin position="134"/>
        <end position="147"/>
    </location>
</feature>
<accession>A0A182F2P0</accession>
<name>A0A182F2P0_ANOAL</name>